<organism evidence="8">
    <name type="scientific">Gronococcus sybilensis</name>
    <dbReference type="NCBI Taxonomy" id="3028029"/>
    <lineage>
        <taxon>Eukaryota</taxon>
        <taxon>Rhodophyta</taxon>
        <taxon>Bangiophyceae</taxon>
        <taxon>Cavernulicolales</taxon>
        <taxon>Cavernulicolaceae</taxon>
        <taxon>Gronococcus</taxon>
    </lineage>
</organism>
<keyword evidence="4 7" id="KW-1133">Transmembrane helix</keyword>
<evidence type="ECO:0000256" key="5">
    <source>
        <dbReference type="ARBA" id="ARBA00023078"/>
    </source>
</evidence>
<gene>
    <name evidence="7 8" type="primary">psaM</name>
    <name evidence="8" type="ORF">GRSY_077</name>
</gene>
<dbReference type="AlphaFoldDB" id="A0A9Y1I2H5"/>
<keyword evidence="3 7" id="KW-0603">Photosystem I</keyword>
<evidence type="ECO:0000256" key="2">
    <source>
        <dbReference type="ARBA" id="ARBA00022692"/>
    </source>
</evidence>
<comment type="subcellular location">
    <subcellularLocation>
        <location evidence="7">Cellular thylakoid membrane</location>
        <topology evidence="7">Single-pass membrane protein</topology>
    </subcellularLocation>
</comment>
<keyword evidence="6 7" id="KW-0472">Membrane</keyword>
<dbReference type="GO" id="GO:0042651">
    <property type="term" value="C:thylakoid membrane"/>
    <property type="evidence" value="ECO:0007669"/>
    <property type="project" value="UniProtKB-UniRule"/>
</dbReference>
<sequence>MINDSQIFVALIIALVPAVLAIKLGTSLYQ</sequence>
<proteinExistence type="inferred from homology"/>
<name>A0A9Y1I2H5_9RHOD</name>
<dbReference type="InterPro" id="IPR037279">
    <property type="entry name" value="PSI_PsaM_sf"/>
</dbReference>
<evidence type="ECO:0000256" key="3">
    <source>
        <dbReference type="ARBA" id="ARBA00022836"/>
    </source>
</evidence>
<dbReference type="GO" id="GO:0009522">
    <property type="term" value="C:photosystem I"/>
    <property type="evidence" value="ECO:0007669"/>
    <property type="project" value="UniProtKB-KW"/>
</dbReference>
<keyword evidence="1 7" id="KW-0602">Photosynthesis</keyword>
<evidence type="ECO:0000313" key="8">
    <source>
        <dbReference type="EMBL" id="WDA99082.1"/>
    </source>
</evidence>
<dbReference type="SUPFAM" id="SSF81548">
    <property type="entry name" value="Subunit XII of photosystem I reaction centre, PsaM"/>
    <property type="match status" value="1"/>
</dbReference>
<comment type="similarity">
    <text evidence="7">Belongs to the PsaM family.</text>
</comment>
<dbReference type="InterPro" id="IPR010010">
    <property type="entry name" value="PSI_PsaM"/>
</dbReference>
<keyword evidence="2 7" id="KW-0812">Transmembrane</keyword>
<dbReference type="NCBIfam" id="TIGR03053">
    <property type="entry name" value="PS_I_psaM"/>
    <property type="match status" value="1"/>
</dbReference>
<dbReference type="Pfam" id="PF07465">
    <property type="entry name" value="PsaM"/>
    <property type="match status" value="1"/>
</dbReference>
<evidence type="ECO:0000256" key="6">
    <source>
        <dbReference type="ARBA" id="ARBA00023136"/>
    </source>
</evidence>
<evidence type="ECO:0000256" key="1">
    <source>
        <dbReference type="ARBA" id="ARBA00022531"/>
    </source>
</evidence>
<keyword evidence="8" id="KW-0934">Plastid</keyword>
<dbReference type="EMBL" id="OP616812">
    <property type="protein sequence ID" value="WDA99082.1"/>
    <property type="molecule type" value="Genomic_DNA"/>
</dbReference>
<protein>
    <recommendedName>
        <fullName evidence="7">Photosystem I reaction center subunit XII</fullName>
    </recommendedName>
    <alternativeName>
        <fullName evidence="7">PSI-M</fullName>
    </alternativeName>
</protein>
<dbReference type="HAMAP" id="MF_00828">
    <property type="entry name" value="PSI_PsaM"/>
    <property type="match status" value="1"/>
</dbReference>
<dbReference type="GO" id="GO:0015979">
    <property type="term" value="P:photosynthesis"/>
    <property type="evidence" value="ECO:0007669"/>
    <property type="project" value="UniProtKB-UniRule"/>
</dbReference>
<evidence type="ECO:0000256" key="7">
    <source>
        <dbReference type="HAMAP-Rule" id="MF_00828"/>
    </source>
</evidence>
<reference evidence="8" key="1">
    <citation type="journal article" date="2023" name="J. Phycol.">
        <title>Revised classification of the Cyanidiophyceae based on plastid genome data with descriptions of the Cavernulicolales ord. nov. and Galdieriales ord. nov. (Rhodophyta).</title>
        <authorList>
            <person name="Park S.I."/>
            <person name="Cho C.H."/>
            <person name="Ciniglia C."/>
            <person name="Huang T.Y."/>
            <person name="Liu S.L."/>
            <person name="Bustamante D.E."/>
            <person name="Calderon M.S."/>
            <person name="Mansilla A."/>
            <person name="McDermott T."/>
            <person name="Andersen R.A."/>
            <person name="Yoon H.S."/>
        </authorList>
    </citation>
    <scope>NUCLEOTIDE SEQUENCE</scope>
</reference>
<evidence type="ECO:0000256" key="4">
    <source>
        <dbReference type="ARBA" id="ARBA00022989"/>
    </source>
</evidence>
<geneLocation type="plastid" evidence="8"/>
<keyword evidence="5 7" id="KW-0793">Thylakoid</keyword>
<accession>A0A9Y1I2H5</accession>